<name>A0ABV2WBC7_9ACTN</name>
<dbReference type="InterPro" id="IPR036938">
    <property type="entry name" value="PAP2/HPO_sf"/>
</dbReference>
<feature type="region of interest" description="Disordered" evidence="1">
    <location>
        <begin position="265"/>
        <end position="327"/>
    </location>
</feature>
<dbReference type="SMART" id="SM00014">
    <property type="entry name" value="acidPPc"/>
    <property type="match status" value="1"/>
</dbReference>
<dbReference type="InterPro" id="IPR000326">
    <property type="entry name" value="PAP2/HPO"/>
</dbReference>
<feature type="compositionally biased region" description="Gly residues" evidence="1">
    <location>
        <begin position="308"/>
        <end position="327"/>
    </location>
</feature>
<evidence type="ECO:0000259" key="3">
    <source>
        <dbReference type="SMART" id="SM00014"/>
    </source>
</evidence>
<keyword evidence="5" id="KW-1185">Reference proteome</keyword>
<keyword evidence="2" id="KW-1133">Transmembrane helix</keyword>
<sequence length="327" mass="33213">MLLGDVNRPPSRFTRGATGNKTPMTTGNGGSAGRIGPLALLPVLGLLMVGAGLLVTGPAADHPPLTAEDAVSRWFAARRGGTATGVSEWLTFVASTESVIGVTVVCVVALVVLPRAPRWPEALFLVGSVAAQSALFLLVTVCVERPRPDVPRLEPAPPTSSFPSGHVGASLALYGGLATLAVTRLRGPWRYVAAGLLLMVPPAVAVSRLYGGMHHPSDVVGGLVNGAGVLLVMARALLSPPPRRPERAPGAAPGRSWAGVRAWAPDRVPGGPSAGARTDVRAVRHGPRREPGGDDVRVAAGRRAAKTAGGGGSRGGGPGPDGAGREP</sequence>
<feature type="domain" description="Phosphatidic acid phosphatase type 2/haloperoxidase" evidence="3">
    <location>
        <begin position="125"/>
        <end position="234"/>
    </location>
</feature>
<evidence type="ECO:0000313" key="4">
    <source>
        <dbReference type="EMBL" id="MEU0710674.1"/>
    </source>
</evidence>
<reference evidence="4 5" key="1">
    <citation type="submission" date="2024-06" db="EMBL/GenBank/DDBJ databases">
        <title>The Natural Products Discovery Center: Release of the First 8490 Sequenced Strains for Exploring Actinobacteria Biosynthetic Diversity.</title>
        <authorList>
            <person name="Kalkreuter E."/>
            <person name="Kautsar S.A."/>
            <person name="Yang D."/>
            <person name="Bader C.D."/>
            <person name="Teijaro C.N."/>
            <person name="Fluegel L."/>
            <person name="Davis C.M."/>
            <person name="Simpson J.R."/>
            <person name="Lauterbach L."/>
            <person name="Steele A.D."/>
            <person name="Gui C."/>
            <person name="Meng S."/>
            <person name="Li G."/>
            <person name="Viehrig K."/>
            <person name="Ye F."/>
            <person name="Su P."/>
            <person name="Kiefer A.F."/>
            <person name="Nichols A."/>
            <person name="Cepeda A.J."/>
            <person name="Yan W."/>
            <person name="Fan B."/>
            <person name="Jiang Y."/>
            <person name="Adhikari A."/>
            <person name="Zheng C.-J."/>
            <person name="Schuster L."/>
            <person name="Cowan T.M."/>
            <person name="Smanski M.J."/>
            <person name="Chevrette M.G."/>
            <person name="De Carvalho L.P.S."/>
            <person name="Shen B."/>
        </authorList>
    </citation>
    <scope>NUCLEOTIDE SEQUENCE [LARGE SCALE GENOMIC DNA]</scope>
    <source>
        <strain evidence="4 5">NPDC006337</strain>
    </source>
</reference>
<organism evidence="4 5">
    <name type="scientific">Streptomyces lavendulocolor</name>
    <dbReference type="NCBI Taxonomy" id="67316"/>
    <lineage>
        <taxon>Bacteria</taxon>
        <taxon>Bacillati</taxon>
        <taxon>Actinomycetota</taxon>
        <taxon>Actinomycetes</taxon>
        <taxon>Kitasatosporales</taxon>
        <taxon>Streptomycetaceae</taxon>
        <taxon>Streptomyces</taxon>
    </lineage>
</organism>
<dbReference type="Proteomes" id="UP001550378">
    <property type="component" value="Unassembled WGS sequence"/>
</dbReference>
<feature type="region of interest" description="Disordered" evidence="1">
    <location>
        <begin position="1"/>
        <end position="30"/>
    </location>
</feature>
<evidence type="ECO:0000256" key="1">
    <source>
        <dbReference type="SAM" id="MobiDB-lite"/>
    </source>
</evidence>
<dbReference type="RefSeq" id="WP_359655927.1">
    <property type="nucleotide sequence ID" value="NZ_JBEXZP010000106.1"/>
</dbReference>
<dbReference type="PANTHER" id="PTHR14969:SF13">
    <property type="entry name" value="AT30094P"/>
    <property type="match status" value="1"/>
</dbReference>
<evidence type="ECO:0000313" key="5">
    <source>
        <dbReference type="Proteomes" id="UP001550378"/>
    </source>
</evidence>
<dbReference type="EMBL" id="JBEXZR010000027">
    <property type="protein sequence ID" value="MEU0710674.1"/>
    <property type="molecule type" value="Genomic_DNA"/>
</dbReference>
<keyword evidence="2" id="KW-0812">Transmembrane</keyword>
<keyword evidence="2" id="KW-0472">Membrane</keyword>
<accession>A0ABV2WBC7</accession>
<feature type="transmembrane region" description="Helical" evidence="2">
    <location>
        <begin position="189"/>
        <end position="207"/>
    </location>
</feature>
<dbReference type="PANTHER" id="PTHR14969">
    <property type="entry name" value="SPHINGOSINE-1-PHOSPHATE PHOSPHOHYDROLASE"/>
    <property type="match status" value="1"/>
</dbReference>
<feature type="transmembrane region" description="Helical" evidence="2">
    <location>
        <begin position="161"/>
        <end position="182"/>
    </location>
</feature>
<feature type="compositionally biased region" description="Polar residues" evidence="1">
    <location>
        <begin position="17"/>
        <end position="26"/>
    </location>
</feature>
<feature type="transmembrane region" description="Helical" evidence="2">
    <location>
        <begin position="122"/>
        <end position="141"/>
    </location>
</feature>
<evidence type="ECO:0000256" key="2">
    <source>
        <dbReference type="SAM" id="Phobius"/>
    </source>
</evidence>
<protein>
    <submittedName>
        <fullName evidence="4">Phosphatase PAP2 family protein</fullName>
    </submittedName>
</protein>
<dbReference type="Gene3D" id="1.20.144.10">
    <property type="entry name" value="Phosphatidic acid phosphatase type 2/haloperoxidase"/>
    <property type="match status" value="1"/>
</dbReference>
<proteinExistence type="predicted"/>
<feature type="transmembrane region" description="Helical" evidence="2">
    <location>
        <begin position="219"/>
        <end position="238"/>
    </location>
</feature>
<dbReference type="CDD" id="cd03392">
    <property type="entry name" value="PAP2_like_2"/>
    <property type="match status" value="1"/>
</dbReference>
<dbReference type="SUPFAM" id="SSF48317">
    <property type="entry name" value="Acid phosphatase/Vanadium-dependent haloperoxidase"/>
    <property type="match status" value="1"/>
</dbReference>
<feature type="compositionally biased region" description="Basic and acidic residues" evidence="1">
    <location>
        <begin position="278"/>
        <end position="297"/>
    </location>
</feature>
<comment type="caution">
    <text evidence="4">The sequence shown here is derived from an EMBL/GenBank/DDBJ whole genome shotgun (WGS) entry which is preliminary data.</text>
</comment>
<gene>
    <name evidence="4" type="ORF">ABZ508_25245</name>
</gene>
<feature type="transmembrane region" description="Helical" evidence="2">
    <location>
        <begin position="89"/>
        <end position="113"/>
    </location>
</feature>
<feature type="transmembrane region" description="Helical" evidence="2">
    <location>
        <begin position="38"/>
        <end position="60"/>
    </location>
</feature>
<dbReference type="Pfam" id="PF01569">
    <property type="entry name" value="PAP2"/>
    <property type="match status" value="1"/>
</dbReference>